<dbReference type="eggNOG" id="COG4251">
    <property type="taxonomic scope" value="Bacteria"/>
</dbReference>
<feature type="domain" description="Histidine kinase" evidence="6">
    <location>
        <begin position="247"/>
        <end position="462"/>
    </location>
</feature>
<dbReference type="InterPro" id="IPR036890">
    <property type="entry name" value="HATPase_C_sf"/>
</dbReference>
<dbReference type="Gene3D" id="1.10.287.130">
    <property type="match status" value="1"/>
</dbReference>
<feature type="transmembrane region" description="Helical" evidence="5">
    <location>
        <begin position="95"/>
        <end position="117"/>
    </location>
</feature>
<feature type="transmembrane region" description="Helical" evidence="5">
    <location>
        <begin position="36"/>
        <end position="63"/>
    </location>
</feature>
<dbReference type="STRING" id="1333998.M2A_2065"/>
<sequence>MLNVEEAEAISKRQIDQRVLAEQIRLLFDLGRPGSATMFIGILAVGAIFATIAPAWPIALMLANQAGAQTMFNHLRRGFYADPKRAERADKWARAYALNCIWSGATWAIGAVCWLPLVPFEYQALFTLIAAMLCLSSVIMRLSYPTAMYIYMATIGLPTLACLALFGGPQGLLLVGLAFLTAAALTGWIKQLHRSNSESIRLRFENTGLVERLERAHTAAEQKRRDAEKAHELLRMSERTRRDLLAMISQGIRAPLAGLTDAAAQLAKDNADDEQVRTIQETSHLIGRMLADAADLTAMESRTLKLDTQVFAPKDQIEQVARLLRHTKLRPGLSLEVDWGNEVPREMVGDPARLQQILTNIATYLLTGTEKGGLVLQAASSNAYSCEAVRFSVTSTSFEGSTQSLDIFTDEIPLPLAHSLYSEEVLGLNIAQRLIGLMGGRIGVDSAPGFGATIWFAVPKHPGLRLQQESDMEAEGTHLVDLARLYMLEDRMGSDAFIAHLQRALDELRGHWDVLSDAANQNDRALLTAAARRLADTSNVLGFTYLSEAARQLSLSPPGTEGAKAHIPGLENRLKNAETTLRQIYPRLSA</sequence>
<evidence type="ECO:0000256" key="5">
    <source>
        <dbReference type="SAM" id="Phobius"/>
    </source>
</evidence>
<dbReference type="InterPro" id="IPR005467">
    <property type="entry name" value="His_kinase_dom"/>
</dbReference>
<keyword evidence="5" id="KW-0472">Membrane</keyword>
<dbReference type="Gene3D" id="3.30.565.10">
    <property type="entry name" value="Histidine kinase-like ATPase, C-terminal domain"/>
    <property type="match status" value="1"/>
</dbReference>
<dbReference type="Proteomes" id="UP000028702">
    <property type="component" value="Unassembled WGS sequence"/>
</dbReference>
<keyword evidence="8" id="KW-1185">Reference proteome</keyword>
<evidence type="ECO:0000256" key="1">
    <source>
        <dbReference type="ARBA" id="ARBA00000085"/>
    </source>
</evidence>
<evidence type="ECO:0000313" key="8">
    <source>
        <dbReference type="Proteomes" id="UP000028702"/>
    </source>
</evidence>
<reference evidence="7 8" key="1">
    <citation type="submission" date="2014-07" db="EMBL/GenBank/DDBJ databases">
        <title>Tepidicaulis marinum gen. nov., sp. nov., a novel marine bacterium denitrifying nitrate to nitrous oxide strictly under microaerobic conditions.</title>
        <authorList>
            <person name="Takeuchi M."/>
            <person name="Yamagishi T."/>
            <person name="Kamagata Y."/>
            <person name="Oshima K."/>
            <person name="Hattori M."/>
            <person name="Katayama T."/>
            <person name="Hanada S."/>
            <person name="Tamaki H."/>
            <person name="Marumo K."/>
            <person name="Maeda H."/>
            <person name="Nedachi M."/>
            <person name="Iwasaki W."/>
            <person name="Suwa Y."/>
            <person name="Sakata S."/>
        </authorList>
    </citation>
    <scope>NUCLEOTIDE SEQUENCE [LARGE SCALE GENOMIC DNA]</scope>
    <source>
        <strain evidence="7 8">MA2</strain>
    </source>
</reference>
<dbReference type="InterPro" id="IPR036641">
    <property type="entry name" value="HPT_dom_sf"/>
</dbReference>
<dbReference type="GO" id="GO:0005886">
    <property type="term" value="C:plasma membrane"/>
    <property type="evidence" value="ECO:0007669"/>
    <property type="project" value="TreeGrafter"/>
</dbReference>
<keyword evidence="5" id="KW-1133">Transmembrane helix</keyword>
<accession>A0A081BBZ8</accession>
<keyword evidence="5" id="KW-0812">Transmembrane</keyword>
<dbReference type="PANTHER" id="PTHR43047:SF72">
    <property type="entry name" value="OSMOSENSING HISTIDINE PROTEIN KINASE SLN1"/>
    <property type="match status" value="1"/>
</dbReference>
<dbReference type="GO" id="GO:0009927">
    <property type="term" value="F:histidine phosphotransfer kinase activity"/>
    <property type="evidence" value="ECO:0007669"/>
    <property type="project" value="TreeGrafter"/>
</dbReference>
<dbReference type="Gene3D" id="1.20.120.160">
    <property type="entry name" value="HPT domain"/>
    <property type="match status" value="1"/>
</dbReference>
<dbReference type="SUPFAM" id="SSF55874">
    <property type="entry name" value="ATPase domain of HSP90 chaperone/DNA topoisomerase II/histidine kinase"/>
    <property type="match status" value="1"/>
</dbReference>
<dbReference type="RefSeq" id="WP_045446814.1">
    <property type="nucleotide sequence ID" value="NZ_BBIO01000010.1"/>
</dbReference>
<evidence type="ECO:0000313" key="7">
    <source>
        <dbReference type="EMBL" id="GAK45566.1"/>
    </source>
</evidence>
<dbReference type="EMBL" id="BBIO01000010">
    <property type="protein sequence ID" value="GAK45566.1"/>
    <property type="molecule type" value="Genomic_DNA"/>
</dbReference>
<dbReference type="EC" id="2.7.13.3" evidence="2"/>
<dbReference type="AlphaFoldDB" id="A0A081BBZ8"/>
<evidence type="ECO:0000256" key="2">
    <source>
        <dbReference type="ARBA" id="ARBA00012438"/>
    </source>
</evidence>
<comment type="catalytic activity">
    <reaction evidence="1">
        <text>ATP + protein L-histidine = ADP + protein N-phospho-L-histidine.</text>
        <dbReference type="EC" id="2.7.13.3"/>
    </reaction>
</comment>
<keyword evidence="4 7" id="KW-0418">Kinase</keyword>
<dbReference type="GO" id="GO:0000155">
    <property type="term" value="F:phosphorelay sensor kinase activity"/>
    <property type="evidence" value="ECO:0007669"/>
    <property type="project" value="TreeGrafter"/>
</dbReference>
<proteinExistence type="predicted"/>
<name>A0A081BBZ8_9HYPH</name>
<dbReference type="SUPFAM" id="SSF47226">
    <property type="entry name" value="Histidine-containing phosphotransfer domain, HPT domain"/>
    <property type="match status" value="1"/>
</dbReference>
<dbReference type="PROSITE" id="PS50109">
    <property type="entry name" value="HIS_KIN"/>
    <property type="match status" value="1"/>
</dbReference>
<evidence type="ECO:0000256" key="4">
    <source>
        <dbReference type="ARBA" id="ARBA00022777"/>
    </source>
</evidence>
<gene>
    <name evidence="7" type="ORF">M2A_2065</name>
</gene>
<feature type="transmembrane region" description="Helical" evidence="5">
    <location>
        <begin position="123"/>
        <end position="142"/>
    </location>
</feature>
<keyword evidence="3" id="KW-0808">Transferase</keyword>
<evidence type="ECO:0000256" key="3">
    <source>
        <dbReference type="ARBA" id="ARBA00022679"/>
    </source>
</evidence>
<organism evidence="7 8">
    <name type="scientific">Tepidicaulis marinus</name>
    <dbReference type="NCBI Taxonomy" id="1333998"/>
    <lineage>
        <taxon>Bacteria</taxon>
        <taxon>Pseudomonadati</taxon>
        <taxon>Pseudomonadota</taxon>
        <taxon>Alphaproteobacteria</taxon>
        <taxon>Hyphomicrobiales</taxon>
        <taxon>Parvibaculaceae</taxon>
        <taxon>Tepidicaulis</taxon>
    </lineage>
</organism>
<comment type="caution">
    <text evidence="7">The sequence shown here is derived from an EMBL/GenBank/DDBJ whole genome shotgun (WGS) entry which is preliminary data.</text>
</comment>
<dbReference type="PANTHER" id="PTHR43047">
    <property type="entry name" value="TWO-COMPONENT HISTIDINE PROTEIN KINASE"/>
    <property type="match status" value="1"/>
</dbReference>
<feature type="transmembrane region" description="Helical" evidence="5">
    <location>
        <begin position="149"/>
        <end position="166"/>
    </location>
</feature>
<protein>
    <recommendedName>
        <fullName evidence="2">histidine kinase</fullName>
        <ecNumber evidence="2">2.7.13.3</ecNumber>
    </recommendedName>
</protein>
<dbReference type="InterPro" id="IPR003594">
    <property type="entry name" value="HATPase_dom"/>
</dbReference>
<dbReference type="Pfam" id="PF02518">
    <property type="entry name" value="HATPase_c"/>
    <property type="match status" value="1"/>
</dbReference>
<evidence type="ECO:0000259" key="6">
    <source>
        <dbReference type="PROSITE" id="PS50109"/>
    </source>
</evidence>